<sequence>MKLTDFHFPDKEVGFGPLLDVMRDHGFIFGEQWDYERATFDFKMPDESDPGTFYLRVPVFTVNGDIPHDETLVKLMTPMLGRHYYPHGVEYGEEEGFPDKIINRSKQKLSAIDEALNG</sequence>
<evidence type="ECO:0000313" key="2">
    <source>
        <dbReference type="Proteomes" id="UP000319756"/>
    </source>
</evidence>
<reference evidence="2" key="1">
    <citation type="submission" date="2019-01" db="EMBL/GenBank/DDBJ databases">
        <title>Genomic analysis of Salicibibacter sp. NKC3-5.</title>
        <authorList>
            <person name="Oh Y.J."/>
        </authorList>
    </citation>
    <scope>NUCLEOTIDE SEQUENCE [LARGE SCALE GENOMIC DNA]</scope>
    <source>
        <strain evidence="2">NKC3-5</strain>
    </source>
</reference>
<evidence type="ECO:0000313" key="1">
    <source>
        <dbReference type="EMBL" id="QDI90632.1"/>
    </source>
</evidence>
<dbReference type="EMBL" id="CP035485">
    <property type="protein sequence ID" value="QDI90632.1"/>
    <property type="molecule type" value="Genomic_DNA"/>
</dbReference>
<name>A0A514LFL5_9BACI</name>
<dbReference type="KEGG" id="sale:EPH95_05085"/>
<proteinExistence type="predicted"/>
<dbReference type="RefSeq" id="WP_142087896.1">
    <property type="nucleotide sequence ID" value="NZ_CP035485.1"/>
</dbReference>
<dbReference type="InterPro" id="IPR014967">
    <property type="entry name" value="Uncharacterised_YugN-like"/>
</dbReference>
<keyword evidence="2" id="KW-1185">Reference proteome</keyword>
<organism evidence="1 2">
    <name type="scientific">Salicibibacter halophilus</name>
    <dbReference type="NCBI Taxonomy" id="2502791"/>
    <lineage>
        <taxon>Bacteria</taxon>
        <taxon>Bacillati</taxon>
        <taxon>Bacillota</taxon>
        <taxon>Bacilli</taxon>
        <taxon>Bacillales</taxon>
        <taxon>Bacillaceae</taxon>
        <taxon>Salicibibacter</taxon>
    </lineage>
</organism>
<protein>
    <recommendedName>
        <fullName evidence="3">YugN-like family protein</fullName>
    </recommendedName>
</protein>
<dbReference type="Proteomes" id="UP000319756">
    <property type="component" value="Chromosome"/>
</dbReference>
<dbReference type="Gene3D" id="3.30.310.100">
    <property type="entry name" value="YugN-like"/>
    <property type="match status" value="1"/>
</dbReference>
<evidence type="ECO:0008006" key="3">
    <source>
        <dbReference type="Google" id="ProtNLM"/>
    </source>
</evidence>
<dbReference type="OrthoDB" id="2679642at2"/>
<dbReference type="InterPro" id="IPR036491">
    <property type="entry name" value="YugN-like_sf"/>
</dbReference>
<dbReference type="SUPFAM" id="SSF160755">
    <property type="entry name" value="YugN-like"/>
    <property type="match status" value="1"/>
</dbReference>
<accession>A0A514LFL5</accession>
<dbReference type="AlphaFoldDB" id="A0A514LFL5"/>
<dbReference type="Pfam" id="PF08868">
    <property type="entry name" value="YugN"/>
    <property type="match status" value="1"/>
</dbReference>
<gene>
    <name evidence="1" type="ORF">EPH95_05085</name>
</gene>